<protein>
    <submittedName>
        <fullName evidence="2">Uncharacterized protein</fullName>
    </submittedName>
</protein>
<reference evidence="2" key="1">
    <citation type="journal article" date="2020" name="New Phytol.">
        <title>Comparative genomics reveals dynamic genome evolution in host specialist ectomycorrhizal fungi.</title>
        <authorList>
            <person name="Lofgren L.A."/>
            <person name="Nguyen N.H."/>
            <person name="Vilgalys R."/>
            <person name="Ruytinx J."/>
            <person name="Liao H.L."/>
            <person name="Branco S."/>
            <person name="Kuo A."/>
            <person name="LaButti K."/>
            <person name="Lipzen A."/>
            <person name="Andreopoulos W."/>
            <person name="Pangilinan J."/>
            <person name="Riley R."/>
            <person name="Hundley H."/>
            <person name="Na H."/>
            <person name="Barry K."/>
            <person name="Grigoriev I.V."/>
            <person name="Stajich J.E."/>
            <person name="Kennedy P.G."/>
        </authorList>
    </citation>
    <scope>NUCLEOTIDE SEQUENCE</scope>
    <source>
        <strain evidence="2">DOB743</strain>
    </source>
</reference>
<dbReference type="EMBL" id="JABBWD010000007">
    <property type="protein sequence ID" value="KAG1780802.1"/>
    <property type="molecule type" value="Genomic_DNA"/>
</dbReference>
<feature type="region of interest" description="Disordered" evidence="1">
    <location>
        <begin position="205"/>
        <end position="230"/>
    </location>
</feature>
<dbReference type="Proteomes" id="UP000714275">
    <property type="component" value="Unassembled WGS sequence"/>
</dbReference>
<dbReference type="AlphaFoldDB" id="A0A9P7A1T5"/>
<accession>A0A9P7A1T5</accession>
<organism evidence="2 3">
    <name type="scientific">Suillus placidus</name>
    <dbReference type="NCBI Taxonomy" id="48579"/>
    <lineage>
        <taxon>Eukaryota</taxon>
        <taxon>Fungi</taxon>
        <taxon>Dikarya</taxon>
        <taxon>Basidiomycota</taxon>
        <taxon>Agaricomycotina</taxon>
        <taxon>Agaricomycetes</taxon>
        <taxon>Agaricomycetidae</taxon>
        <taxon>Boletales</taxon>
        <taxon>Suillineae</taxon>
        <taxon>Suillaceae</taxon>
        <taxon>Suillus</taxon>
    </lineage>
</organism>
<keyword evidence="3" id="KW-1185">Reference proteome</keyword>
<name>A0A9P7A1T5_9AGAM</name>
<evidence type="ECO:0000313" key="3">
    <source>
        <dbReference type="Proteomes" id="UP000714275"/>
    </source>
</evidence>
<evidence type="ECO:0000256" key="1">
    <source>
        <dbReference type="SAM" id="MobiDB-lite"/>
    </source>
</evidence>
<comment type="caution">
    <text evidence="2">The sequence shown here is derived from an EMBL/GenBank/DDBJ whole genome shotgun (WGS) entry which is preliminary data.</text>
</comment>
<sequence>MSFFGTIAHNDSRLKHLQTVLTHLPDCIPLGNSKYHFENFAPDPEKVELYGSTEAALNNVLEVTFAPRGRMDESVNATTSRRVRVTSGHTSTFNTILFHRVPRHLYTGKWRLLLAGKGLHPTDTTIASLGLLAMSLGIRENSIGHPEDFDTSRDNLAHAMYPAFSTMSRNSVDLFEMPESNAYSHEYLSKYILFCAFQAQGHAPGREESKEGSVKRWRTEPDATATLEAT</sequence>
<feature type="compositionally biased region" description="Basic and acidic residues" evidence="1">
    <location>
        <begin position="205"/>
        <end position="221"/>
    </location>
</feature>
<gene>
    <name evidence="2" type="ORF">EV702DRAFT_1193624</name>
</gene>
<dbReference type="OrthoDB" id="3236755at2759"/>
<proteinExistence type="predicted"/>
<evidence type="ECO:0000313" key="2">
    <source>
        <dbReference type="EMBL" id="KAG1780802.1"/>
    </source>
</evidence>